<dbReference type="SUPFAM" id="SSF57850">
    <property type="entry name" value="RING/U-box"/>
    <property type="match status" value="1"/>
</dbReference>
<dbReference type="Proteomes" id="UP000283269">
    <property type="component" value="Unassembled WGS sequence"/>
</dbReference>
<feature type="domain" description="SPX" evidence="7">
    <location>
        <begin position="1"/>
        <end position="497"/>
    </location>
</feature>
<dbReference type="PROSITE" id="PS00518">
    <property type="entry name" value="ZF_RING_1"/>
    <property type="match status" value="1"/>
</dbReference>
<evidence type="ECO:0000259" key="6">
    <source>
        <dbReference type="PROSITE" id="PS50089"/>
    </source>
</evidence>
<sequence length="646" mass="70833">MHFSKTYAQLLLSLPPELRDNAIEYRQLKKIINQIVNELSGLGLKPAILHELIEAQYQASTSSSSSAVDDGHGLASGSGSGSGSAAFSTRAAASVPLVLKLKDQQGAGEDDAGSTSTSANPLPSDCDDHEGGNTSHSMRLAHPRVVYELNSTSGKIEPQLRIWMGVPQSQPEGSGSGVQAVTQEMLTPESLVTTTRSLEDDVHVAGIESADGDAHEEEERDQDGGHANLLWALQQRHFKGERIIVVDEAESAHVTEHGDGSLHDSFDEPDDSSSPSSSSFSHPDHTTSTTATPTHPPIPMREIIIPLIHDTEFFNLLSTKLGAISTHLASMHAEFSDSLEELARMIADAAHPASAAAGFRPNSSVEMDAGGGVRVRIRGGDLKSDLYFWREIFQMYVEAEVFESVSEASRGERSVEESERRLRLFAQRATQQGLMGDAARRKLKLRQSREALERFLRMNLVILDIKKFSHANSEATRKILKKHTKRTALFYPGLSSSLLSPSSASASTSLALQPQPQLPTSPFALARILVQALGTTLLPVIPSLEDYSCLICTSIAFKPIRLDCGHLFCVRCLVKMQKRGKGECPCCRRWCVLDANRKNVDWALLNFMQDWFPVEAREKMKQNEKEAAEEEMRELGIDPDKLCVIM</sequence>
<feature type="region of interest" description="Disordered" evidence="5">
    <location>
        <begin position="104"/>
        <end position="139"/>
    </location>
</feature>
<evidence type="ECO:0000313" key="9">
    <source>
        <dbReference type="Proteomes" id="UP000283269"/>
    </source>
</evidence>
<protein>
    <recommendedName>
        <fullName evidence="10">RING-type domain-containing protein</fullName>
    </recommendedName>
</protein>
<dbReference type="PROSITE" id="PS51382">
    <property type="entry name" value="SPX"/>
    <property type="match status" value="1"/>
</dbReference>
<dbReference type="Gene3D" id="3.30.40.10">
    <property type="entry name" value="Zinc/RING finger domain, C3HC4 (zinc finger)"/>
    <property type="match status" value="1"/>
</dbReference>
<reference evidence="8 9" key="1">
    <citation type="journal article" date="2018" name="Evol. Lett.">
        <title>Horizontal gene cluster transfer increased hallucinogenic mushroom diversity.</title>
        <authorList>
            <person name="Reynolds H.T."/>
            <person name="Vijayakumar V."/>
            <person name="Gluck-Thaler E."/>
            <person name="Korotkin H.B."/>
            <person name="Matheny P.B."/>
            <person name="Slot J.C."/>
        </authorList>
    </citation>
    <scope>NUCLEOTIDE SEQUENCE [LARGE SCALE GENOMIC DNA]</scope>
    <source>
        <strain evidence="8 9">2631</strain>
    </source>
</reference>
<feature type="region of interest" description="Disordered" evidence="5">
    <location>
        <begin position="254"/>
        <end position="298"/>
    </location>
</feature>
<dbReference type="EMBL" id="NHYD01003107">
    <property type="protein sequence ID" value="PPQ82687.1"/>
    <property type="molecule type" value="Genomic_DNA"/>
</dbReference>
<dbReference type="InterPro" id="IPR018957">
    <property type="entry name" value="Znf_C3HC4_RING-type"/>
</dbReference>
<dbReference type="InterPro" id="IPR004331">
    <property type="entry name" value="SPX_dom"/>
</dbReference>
<evidence type="ECO:0000313" key="8">
    <source>
        <dbReference type="EMBL" id="PPQ82687.1"/>
    </source>
</evidence>
<evidence type="ECO:0000256" key="5">
    <source>
        <dbReference type="SAM" id="MobiDB-lite"/>
    </source>
</evidence>
<feature type="region of interest" description="Disordered" evidence="5">
    <location>
        <begin position="63"/>
        <end position="86"/>
    </location>
</feature>
<evidence type="ECO:0000256" key="2">
    <source>
        <dbReference type="ARBA" id="ARBA00022771"/>
    </source>
</evidence>
<evidence type="ECO:0000256" key="4">
    <source>
        <dbReference type="PROSITE-ProRule" id="PRU00175"/>
    </source>
</evidence>
<keyword evidence="1" id="KW-0479">Metal-binding</keyword>
<keyword evidence="2 4" id="KW-0863">Zinc-finger</keyword>
<dbReference type="InterPro" id="IPR013083">
    <property type="entry name" value="Znf_RING/FYVE/PHD"/>
</dbReference>
<proteinExistence type="predicted"/>
<dbReference type="InParanoid" id="A0A409WW09"/>
<dbReference type="Pfam" id="PF03105">
    <property type="entry name" value="SPX"/>
    <property type="match status" value="1"/>
</dbReference>
<dbReference type="AlphaFoldDB" id="A0A409WW09"/>
<organism evidence="8 9">
    <name type="scientific">Psilocybe cyanescens</name>
    <dbReference type="NCBI Taxonomy" id="93625"/>
    <lineage>
        <taxon>Eukaryota</taxon>
        <taxon>Fungi</taxon>
        <taxon>Dikarya</taxon>
        <taxon>Basidiomycota</taxon>
        <taxon>Agaricomycotina</taxon>
        <taxon>Agaricomycetes</taxon>
        <taxon>Agaricomycetidae</taxon>
        <taxon>Agaricales</taxon>
        <taxon>Agaricineae</taxon>
        <taxon>Strophariaceae</taxon>
        <taxon>Psilocybe</taxon>
    </lineage>
</organism>
<accession>A0A409WW09</accession>
<dbReference type="InterPro" id="IPR001841">
    <property type="entry name" value="Znf_RING"/>
</dbReference>
<dbReference type="OrthoDB" id="5588846at2759"/>
<dbReference type="SMART" id="SM00184">
    <property type="entry name" value="RING"/>
    <property type="match status" value="1"/>
</dbReference>
<keyword evidence="3" id="KW-0862">Zinc</keyword>
<dbReference type="PANTHER" id="PTHR23327:SF51">
    <property type="entry name" value="TRANSCRIPTIONAL REGULATOR OF YEAST FORM ADHERENCE 3"/>
    <property type="match status" value="1"/>
</dbReference>
<dbReference type="PROSITE" id="PS50089">
    <property type="entry name" value="ZF_RING_2"/>
    <property type="match status" value="1"/>
</dbReference>
<keyword evidence="9" id="KW-1185">Reference proteome</keyword>
<evidence type="ECO:0000259" key="7">
    <source>
        <dbReference type="PROSITE" id="PS51382"/>
    </source>
</evidence>
<feature type="compositionally biased region" description="Basic and acidic residues" evidence="5">
    <location>
        <begin position="254"/>
        <end position="266"/>
    </location>
</feature>
<dbReference type="InterPro" id="IPR017907">
    <property type="entry name" value="Znf_RING_CS"/>
</dbReference>
<feature type="domain" description="RING-type" evidence="6">
    <location>
        <begin position="549"/>
        <end position="588"/>
    </location>
</feature>
<name>A0A409WW09_PSICY</name>
<evidence type="ECO:0000256" key="3">
    <source>
        <dbReference type="ARBA" id="ARBA00022833"/>
    </source>
</evidence>
<feature type="compositionally biased region" description="Low complexity" evidence="5">
    <location>
        <begin position="272"/>
        <end position="293"/>
    </location>
</feature>
<evidence type="ECO:0008006" key="10">
    <source>
        <dbReference type="Google" id="ProtNLM"/>
    </source>
</evidence>
<dbReference type="Pfam" id="PF00097">
    <property type="entry name" value="zf-C3HC4"/>
    <property type="match status" value="1"/>
</dbReference>
<comment type="caution">
    <text evidence="8">The sequence shown here is derived from an EMBL/GenBank/DDBJ whole genome shotgun (WGS) entry which is preliminary data.</text>
</comment>
<dbReference type="GO" id="GO:0008270">
    <property type="term" value="F:zinc ion binding"/>
    <property type="evidence" value="ECO:0007669"/>
    <property type="project" value="UniProtKB-KW"/>
</dbReference>
<dbReference type="PANTHER" id="PTHR23327">
    <property type="entry name" value="RING FINGER PROTEIN 127"/>
    <property type="match status" value="1"/>
</dbReference>
<gene>
    <name evidence="8" type="ORF">CVT25_009417</name>
</gene>
<evidence type="ECO:0000256" key="1">
    <source>
        <dbReference type="ARBA" id="ARBA00022723"/>
    </source>
</evidence>
<dbReference type="STRING" id="93625.A0A409WW09"/>